<comment type="similarity">
    <text evidence="1 2">Belongs to the arylamine N-acetyltransferase family.</text>
</comment>
<dbReference type="EMBL" id="JASNJD010000003">
    <property type="protein sequence ID" value="MDK3016947.1"/>
    <property type="molecule type" value="Genomic_DNA"/>
</dbReference>
<proteinExistence type="inferred from homology"/>
<evidence type="ECO:0000313" key="4">
    <source>
        <dbReference type="Proteomes" id="UP001243757"/>
    </source>
</evidence>
<dbReference type="Proteomes" id="UP001243757">
    <property type="component" value="Unassembled WGS sequence"/>
</dbReference>
<dbReference type="PRINTS" id="PR01543">
    <property type="entry name" value="ANATRNSFRASE"/>
</dbReference>
<protein>
    <submittedName>
        <fullName evidence="3">Arylamine N-acetyltransferase</fullName>
    </submittedName>
</protein>
<dbReference type="Gene3D" id="3.30.2140.10">
    <property type="entry name" value="Arylamine N-acetyltransferase"/>
    <property type="match status" value="1"/>
</dbReference>
<keyword evidence="4" id="KW-1185">Reference proteome</keyword>
<dbReference type="PANTHER" id="PTHR11786:SF0">
    <property type="entry name" value="ARYLAMINE N-ACETYLTRANSFERASE 4-RELATED"/>
    <property type="match status" value="1"/>
</dbReference>
<evidence type="ECO:0000256" key="2">
    <source>
        <dbReference type="RuleBase" id="RU003452"/>
    </source>
</evidence>
<dbReference type="SUPFAM" id="SSF54001">
    <property type="entry name" value="Cysteine proteinases"/>
    <property type="match status" value="1"/>
</dbReference>
<dbReference type="PANTHER" id="PTHR11786">
    <property type="entry name" value="N-HYDROXYARYLAMINE O-ACETYLTRANSFERASE"/>
    <property type="match status" value="1"/>
</dbReference>
<evidence type="ECO:0000313" key="3">
    <source>
        <dbReference type="EMBL" id="MDK3016947.1"/>
    </source>
</evidence>
<organism evidence="3 4">
    <name type="scientific">Pseudodonghicola flavimaris</name>
    <dbReference type="NCBI Taxonomy" id="3050036"/>
    <lineage>
        <taxon>Bacteria</taxon>
        <taxon>Pseudomonadati</taxon>
        <taxon>Pseudomonadota</taxon>
        <taxon>Alphaproteobacteria</taxon>
        <taxon>Rhodobacterales</taxon>
        <taxon>Paracoccaceae</taxon>
        <taxon>Pseudodonghicola</taxon>
    </lineage>
</organism>
<dbReference type="Pfam" id="PF00797">
    <property type="entry name" value="Acetyltransf_2"/>
    <property type="match status" value="1"/>
</dbReference>
<reference evidence="3 4" key="1">
    <citation type="submission" date="2023-05" db="EMBL/GenBank/DDBJ databases">
        <title>Pseudodonghicola sp. nov.</title>
        <authorList>
            <person name="Huang J."/>
        </authorList>
    </citation>
    <scope>NUCLEOTIDE SEQUENCE [LARGE SCALE GENOMIC DNA]</scope>
    <source>
        <strain evidence="3 4">IC7</strain>
    </source>
</reference>
<dbReference type="RefSeq" id="WP_284479769.1">
    <property type="nucleotide sequence ID" value="NZ_JASNJD010000003.1"/>
</dbReference>
<gene>
    <name evidence="3" type="ORF">QO033_04620</name>
</gene>
<comment type="caution">
    <text evidence="3">The sequence shown here is derived from an EMBL/GenBank/DDBJ whole genome shotgun (WGS) entry which is preliminary data.</text>
</comment>
<dbReference type="InterPro" id="IPR001447">
    <property type="entry name" value="Arylamine_N-AcTrfase"/>
</dbReference>
<dbReference type="Gene3D" id="2.40.128.150">
    <property type="entry name" value="Cysteine proteinases"/>
    <property type="match status" value="1"/>
</dbReference>
<name>A0ABT7EX80_9RHOB</name>
<dbReference type="InterPro" id="IPR038765">
    <property type="entry name" value="Papain-like_cys_pep_sf"/>
</dbReference>
<evidence type="ECO:0000256" key="1">
    <source>
        <dbReference type="ARBA" id="ARBA00006547"/>
    </source>
</evidence>
<sequence length="269" mass="29173">MSGFDLSAYLDRLGLTPVPVTAAGLRDLQRAQLRSLPFDSITPYLGGTPDLDLAAIMQKIVHGRRGGYCFELNALLGAALQALRFPLRRSLARVRKGASTGGPRSHLMLQVTLEDGLYLADAGYGGPGPLTPLRIDSDAPQQAPNGRYRFWDDPISGERVLDKWTGTAWFPLYGFDDAHVGDMDIAGANHICATWSAMPFAANLMLAGFDGDTRIGVFNRALTRESPEGLEKSEIADIATFAALLTGELGLRLSDEELDRLWDKLTAVP</sequence>
<accession>A0ABT7EX80</accession>